<feature type="transmembrane region" description="Helical" evidence="2">
    <location>
        <begin position="554"/>
        <end position="573"/>
    </location>
</feature>
<dbReference type="GO" id="GO:0036503">
    <property type="term" value="P:ERAD pathway"/>
    <property type="evidence" value="ECO:0007669"/>
    <property type="project" value="InterPro"/>
</dbReference>
<feature type="domain" description="Ubiquitin-like" evidence="3">
    <location>
        <begin position="353"/>
        <end position="419"/>
    </location>
</feature>
<reference evidence="4" key="1">
    <citation type="submission" date="2023-07" db="EMBL/GenBank/DDBJ databases">
        <authorList>
            <consortium name="CYATHOMIX"/>
        </authorList>
    </citation>
    <scope>NUCLEOTIDE SEQUENCE</scope>
    <source>
        <strain evidence="4">N/A</strain>
    </source>
</reference>
<keyword evidence="2" id="KW-0472">Membrane</keyword>
<evidence type="ECO:0000256" key="2">
    <source>
        <dbReference type="SAM" id="Phobius"/>
    </source>
</evidence>
<dbReference type="InterPro" id="IPR040352">
    <property type="entry name" value="TMUB1/2"/>
</dbReference>
<dbReference type="PROSITE" id="PS50053">
    <property type="entry name" value="UBIQUITIN_2"/>
    <property type="match status" value="1"/>
</dbReference>
<dbReference type="EMBL" id="CATQJL010000223">
    <property type="protein sequence ID" value="CAJ0598690.1"/>
    <property type="molecule type" value="Genomic_DNA"/>
</dbReference>
<protein>
    <recommendedName>
        <fullName evidence="3">Ubiquitin-like domain-containing protein</fullName>
    </recommendedName>
</protein>
<sequence length="622" mass="68354">MFEETRYENAKQKTVATSRDEFAPLRFACPIDIVKLLTLVWLLFFQPFLVYSVRCGAEAPILGMLEIEGFGSEVVTAFFVVAASLTVLLILVSAWRLTGRRPLFYDLFLVEIHSWDARRFVQVLQLGQEFRPRGSWGDVMTRMRTRARVHSQSDSAEGSGSSHRISDTNVVIQSPATVMDDTTTSVPSPSASTLWEIEMPPSGSSGGDVSHESHFAAAAAIAVLGRGGLQVGNTSSGTMDVVPGATSGASLGVSAVGVSSVGGELNSNSFTVEGQRPHGVTNIVMPMNISVVNDELESNEVEVQVPAVDRQPVSDTVAEDTTTNSNPPDVVEEPREEVSLQTENPEAEGDSVIRLKFLDDTQRDARTTMTDTIGKFKSVHFGDAVAAGRIVRLIYQGQLLREDSRTLASYGLRDGCVVHCHISNTPYATQGPSTSQSNTAATQLRHRDNVRPTQTTAAEPTRVEADEFRYPRWAVALLLNTYRFPLIGLPLDAIVRFLFDRQSETAAQPGLVRRTYRRLLAMVYREENDDVSPLDRAADAAARVPPPRLCLGDYLLWIFAGQFVAVWGFVYAFPQLCDHTALGLLVLLTLYFLFVVCRSREQHLAEIRPVDRPNGVSTNSDR</sequence>
<proteinExistence type="predicted"/>
<accession>A0AA36GUP2</accession>
<keyword evidence="5" id="KW-1185">Reference proteome</keyword>
<evidence type="ECO:0000259" key="3">
    <source>
        <dbReference type="PROSITE" id="PS50053"/>
    </source>
</evidence>
<feature type="transmembrane region" description="Helical" evidence="2">
    <location>
        <begin position="579"/>
        <end position="597"/>
    </location>
</feature>
<dbReference type="InterPro" id="IPR029071">
    <property type="entry name" value="Ubiquitin-like_domsf"/>
</dbReference>
<feature type="region of interest" description="Disordered" evidence="1">
    <location>
        <begin position="311"/>
        <end position="346"/>
    </location>
</feature>
<name>A0AA36GUP2_CYLNA</name>
<keyword evidence="2" id="KW-0812">Transmembrane</keyword>
<dbReference type="Pfam" id="PF00240">
    <property type="entry name" value="ubiquitin"/>
    <property type="match status" value="1"/>
</dbReference>
<evidence type="ECO:0000313" key="5">
    <source>
        <dbReference type="Proteomes" id="UP001176961"/>
    </source>
</evidence>
<dbReference type="SUPFAM" id="SSF54236">
    <property type="entry name" value="Ubiquitin-like"/>
    <property type="match status" value="1"/>
</dbReference>
<feature type="transmembrane region" description="Helical" evidence="2">
    <location>
        <begin position="74"/>
        <end position="95"/>
    </location>
</feature>
<feature type="compositionally biased region" description="Low complexity" evidence="1">
    <location>
        <begin position="152"/>
        <end position="162"/>
    </location>
</feature>
<dbReference type="Gene3D" id="3.10.20.90">
    <property type="entry name" value="Phosphatidylinositol 3-kinase Catalytic Subunit, Chain A, domain 1"/>
    <property type="match status" value="1"/>
</dbReference>
<gene>
    <name evidence="4" type="ORF">CYNAS_LOCUS10673</name>
</gene>
<dbReference type="SMART" id="SM00213">
    <property type="entry name" value="UBQ"/>
    <property type="match status" value="1"/>
</dbReference>
<comment type="caution">
    <text evidence="4">The sequence shown here is derived from an EMBL/GenBank/DDBJ whole genome shotgun (WGS) entry which is preliminary data.</text>
</comment>
<evidence type="ECO:0000313" key="4">
    <source>
        <dbReference type="EMBL" id="CAJ0598690.1"/>
    </source>
</evidence>
<feature type="region of interest" description="Disordered" evidence="1">
    <location>
        <begin position="147"/>
        <end position="166"/>
    </location>
</feature>
<evidence type="ECO:0000256" key="1">
    <source>
        <dbReference type="SAM" id="MobiDB-lite"/>
    </source>
</evidence>
<organism evidence="4 5">
    <name type="scientific">Cylicocyclus nassatus</name>
    <name type="common">Nematode worm</name>
    <dbReference type="NCBI Taxonomy" id="53992"/>
    <lineage>
        <taxon>Eukaryota</taxon>
        <taxon>Metazoa</taxon>
        <taxon>Ecdysozoa</taxon>
        <taxon>Nematoda</taxon>
        <taxon>Chromadorea</taxon>
        <taxon>Rhabditida</taxon>
        <taxon>Rhabditina</taxon>
        <taxon>Rhabditomorpha</taxon>
        <taxon>Strongyloidea</taxon>
        <taxon>Strongylidae</taxon>
        <taxon>Cylicocyclus</taxon>
    </lineage>
</organism>
<dbReference type="PANTHER" id="PTHR14557:SF5">
    <property type="entry name" value="UBIQUITIN-LIKE DOMAIN-CONTAINING PROTEIN"/>
    <property type="match status" value="1"/>
</dbReference>
<dbReference type="Proteomes" id="UP001176961">
    <property type="component" value="Unassembled WGS sequence"/>
</dbReference>
<dbReference type="InterPro" id="IPR000626">
    <property type="entry name" value="Ubiquitin-like_dom"/>
</dbReference>
<keyword evidence="2" id="KW-1133">Transmembrane helix</keyword>
<dbReference type="AlphaFoldDB" id="A0AA36GUP2"/>
<dbReference type="CDD" id="cd17057">
    <property type="entry name" value="Ubl_TMUB1_like"/>
    <property type="match status" value="1"/>
</dbReference>
<dbReference type="PANTHER" id="PTHR14557">
    <property type="entry name" value="PROTEIN C7ORF21"/>
    <property type="match status" value="1"/>
</dbReference>